<dbReference type="PANTHER" id="PTHR43283">
    <property type="entry name" value="BETA-LACTAMASE-RELATED"/>
    <property type="match status" value="1"/>
</dbReference>
<dbReference type="InterPro" id="IPR050789">
    <property type="entry name" value="Diverse_Enzym_Activities"/>
</dbReference>
<protein>
    <submittedName>
        <fullName evidence="2">Beta-lactamase family protein</fullName>
    </submittedName>
</protein>
<keyword evidence="3" id="KW-1185">Reference proteome</keyword>
<organism evidence="2 3">
    <name type="scientific">Sphingomonas daechungensis</name>
    <dbReference type="NCBI Taxonomy" id="1176646"/>
    <lineage>
        <taxon>Bacteria</taxon>
        <taxon>Pseudomonadati</taxon>
        <taxon>Pseudomonadota</taxon>
        <taxon>Alphaproteobacteria</taxon>
        <taxon>Sphingomonadales</taxon>
        <taxon>Sphingomonadaceae</taxon>
        <taxon>Sphingomonas</taxon>
    </lineage>
</organism>
<dbReference type="SUPFAM" id="SSF56601">
    <property type="entry name" value="beta-lactamase/transpeptidase-like"/>
    <property type="match status" value="1"/>
</dbReference>
<evidence type="ECO:0000313" key="2">
    <source>
        <dbReference type="EMBL" id="QNP43851.1"/>
    </source>
</evidence>
<dbReference type="Gene3D" id="3.40.710.10">
    <property type="entry name" value="DD-peptidase/beta-lactamase superfamily"/>
    <property type="match status" value="1"/>
</dbReference>
<dbReference type="InterPro" id="IPR001466">
    <property type="entry name" value="Beta-lactam-related"/>
</dbReference>
<proteinExistence type="predicted"/>
<feature type="domain" description="Beta-lactamase-related" evidence="1">
    <location>
        <begin position="33"/>
        <end position="381"/>
    </location>
</feature>
<dbReference type="InterPro" id="IPR012338">
    <property type="entry name" value="Beta-lactam/transpept-like"/>
</dbReference>
<evidence type="ECO:0000313" key="3">
    <source>
        <dbReference type="Proteomes" id="UP000516134"/>
    </source>
</evidence>
<accession>A0ABX6T1Z0</accession>
<dbReference type="Proteomes" id="UP000516134">
    <property type="component" value="Chromosome"/>
</dbReference>
<gene>
    <name evidence="2" type="ORF">H9L15_04225</name>
</gene>
<reference evidence="2 3" key="1">
    <citation type="submission" date="2020-08" db="EMBL/GenBank/DDBJ databases">
        <title>Genome sequence of Sphingomonas daechungensis KACC 18115T.</title>
        <authorList>
            <person name="Hyun D.-W."/>
            <person name="Bae J.-W."/>
        </authorList>
    </citation>
    <scope>NUCLEOTIDE SEQUENCE [LARGE SCALE GENOMIC DNA]</scope>
    <source>
        <strain evidence="2 3">KACC 18115</strain>
    </source>
</reference>
<dbReference type="RefSeq" id="WP_187715276.1">
    <property type="nucleotide sequence ID" value="NZ_CP060780.1"/>
</dbReference>
<dbReference type="EMBL" id="CP060780">
    <property type="protein sequence ID" value="QNP43851.1"/>
    <property type="molecule type" value="Genomic_DNA"/>
</dbReference>
<evidence type="ECO:0000259" key="1">
    <source>
        <dbReference type="Pfam" id="PF00144"/>
    </source>
</evidence>
<name>A0ABX6T1Z0_9SPHN</name>
<sequence length="388" mass="41946">MRGIALACLALTACTTVPPAPEVSVSQVGVAFDRTGEVGSFADGFADPATSRAVTADDPVRVASISKLVVSIGVMKLVEQEKLDLDIDVSTWLGWSLRNPAYPDRPITLRLLLSHTSSVRDFHDQYAIPLGTSVQSVMAEPSSWDRKHGPGAGYFTYSNLNFPIVASIVERVTGERFDLWMRREVLQPMKLDACYNWPTCSDAKVARAVVLTQAGKPVKDDLGGEQPDCPVYVEDGPCDLGRWHLGDNGALYAPQGGLRISMRDLARVGRMLLGGGTIDGVRLLTPKSVELMLAPAWVFDGRNGDTDHGFYCTYGLATQQIPSAMRGCHDDPAADGIVRSGHAGDAYGLRSGLWIDRLNGTGVAYFVSGLSDDPPRGRAPFAQRKRPR</sequence>
<dbReference type="Pfam" id="PF00144">
    <property type="entry name" value="Beta-lactamase"/>
    <property type="match status" value="1"/>
</dbReference>